<gene>
    <name evidence="2" type="ORF">NDU88_002873</name>
</gene>
<protein>
    <submittedName>
        <fullName evidence="2">Uncharacterized protein</fullName>
    </submittedName>
</protein>
<sequence length="50" mass="5410">RKRSFSWRAVDRLHRIQDAACTLELSVHEAGSTAGGRTETEDGPGGQSIV</sequence>
<reference evidence="2" key="1">
    <citation type="journal article" date="2022" name="bioRxiv">
        <title>Sequencing and chromosome-scale assembly of the giantPleurodeles waltlgenome.</title>
        <authorList>
            <person name="Brown T."/>
            <person name="Elewa A."/>
            <person name="Iarovenko S."/>
            <person name="Subramanian E."/>
            <person name="Araus A.J."/>
            <person name="Petzold A."/>
            <person name="Susuki M."/>
            <person name="Suzuki K.-i.T."/>
            <person name="Hayashi T."/>
            <person name="Toyoda A."/>
            <person name="Oliveira C."/>
            <person name="Osipova E."/>
            <person name="Leigh N.D."/>
            <person name="Simon A."/>
            <person name="Yun M.H."/>
        </authorList>
    </citation>
    <scope>NUCLEOTIDE SEQUENCE</scope>
    <source>
        <strain evidence="2">20211129_DDA</strain>
        <tissue evidence="2">Liver</tissue>
    </source>
</reference>
<feature type="non-terminal residue" evidence="2">
    <location>
        <position position="50"/>
    </location>
</feature>
<proteinExistence type="predicted"/>
<accession>A0AAV7SE35</accession>
<keyword evidence="3" id="KW-1185">Reference proteome</keyword>
<dbReference type="EMBL" id="JANPWB010000008">
    <property type="protein sequence ID" value="KAJ1162405.1"/>
    <property type="molecule type" value="Genomic_DNA"/>
</dbReference>
<evidence type="ECO:0000313" key="3">
    <source>
        <dbReference type="Proteomes" id="UP001066276"/>
    </source>
</evidence>
<dbReference type="AlphaFoldDB" id="A0AAV7SE35"/>
<name>A0AAV7SE35_PLEWA</name>
<evidence type="ECO:0000313" key="2">
    <source>
        <dbReference type="EMBL" id="KAJ1162405.1"/>
    </source>
</evidence>
<feature type="region of interest" description="Disordered" evidence="1">
    <location>
        <begin position="29"/>
        <end position="50"/>
    </location>
</feature>
<feature type="non-terminal residue" evidence="2">
    <location>
        <position position="1"/>
    </location>
</feature>
<dbReference type="Proteomes" id="UP001066276">
    <property type="component" value="Chromosome 4_2"/>
</dbReference>
<evidence type="ECO:0000256" key="1">
    <source>
        <dbReference type="SAM" id="MobiDB-lite"/>
    </source>
</evidence>
<organism evidence="2 3">
    <name type="scientific">Pleurodeles waltl</name>
    <name type="common">Iberian ribbed newt</name>
    <dbReference type="NCBI Taxonomy" id="8319"/>
    <lineage>
        <taxon>Eukaryota</taxon>
        <taxon>Metazoa</taxon>
        <taxon>Chordata</taxon>
        <taxon>Craniata</taxon>
        <taxon>Vertebrata</taxon>
        <taxon>Euteleostomi</taxon>
        <taxon>Amphibia</taxon>
        <taxon>Batrachia</taxon>
        <taxon>Caudata</taxon>
        <taxon>Salamandroidea</taxon>
        <taxon>Salamandridae</taxon>
        <taxon>Pleurodelinae</taxon>
        <taxon>Pleurodeles</taxon>
    </lineage>
</organism>
<comment type="caution">
    <text evidence="2">The sequence shown here is derived from an EMBL/GenBank/DDBJ whole genome shotgun (WGS) entry which is preliminary data.</text>
</comment>